<dbReference type="AlphaFoldDB" id="A0A518BMK0"/>
<keyword evidence="3" id="KW-1185">Reference proteome</keyword>
<evidence type="ECO:0000313" key="2">
    <source>
        <dbReference type="EMBL" id="QDU68212.1"/>
    </source>
</evidence>
<name>A0A518BMK0_9BACT</name>
<keyword evidence="1" id="KW-0812">Transmembrane</keyword>
<dbReference type="KEGG" id="pbap:Pla133_33060"/>
<evidence type="ECO:0000256" key="1">
    <source>
        <dbReference type="SAM" id="Phobius"/>
    </source>
</evidence>
<feature type="transmembrane region" description="Helical" evidence="1">
    <location>
        <begin position="142"/>
        <end position="159"/>
    </location>
</feature>
<feature type="transmembrane region" description="Helical" evidence="1">
    <location>
        <begin position="165"/>
        <end position="186"/>
    </location>
</feature>
<keyword evidence="1" id="KW-1133">Transmembrane helix</keyword>
<dbReference type="Proteomes" id="UP000316921">
    <property type="component" value="Chromosome"/>
</dbReference>
<feature type="transmembrane region" description="Helical" evidence="1">
    <location>
        <begin position="114"/>
        <end position="135"/>
    </location>
</feature>
<protein>
    <submittedName>
        <fullName evidence="2">Uncharacterized protein</fullName>
    </submittedName>
</protein>
<reference evidence="2 3" key="1">
    <citation type="submission" date="2019-02" db="EMBL/GenBank/DDBJ databases">
        <title>Deep-cultivation of Planctomycetes and their phenomic and genomic characterization uncovers novel biology.</title>
        <authorList>
            <person name="Wiegand S."/>
            <person name="Jogler M."/>
            <person name="Boedeker C."/>
            <person name="Pinto D."/>
            <person name="Vollmers J."/>
            <person name="Rivas-Marin E."/>
            <person name="Kohn T."/>
            <person name="Peeters S.H."/>
            <person name="Heuer A."/>
            <person name="Rast P."/>
            <person name="Oberbeckmann S."/>
            <person name="Bunk B."/>
            <person name="Jeske O."/>
            <person name="Meyerdierks A."/>
            <person name="Storesund J.E."/>
            <person name="Kallscheuer N."/>
            <person name="Luecker S."/>
            <person name="Lage O.M."/>
            <person name="Pohl T."/>
            <person name="Merkel B.J."/>
            <person name="Hornburger P."/>
            <person name="Mueller R.-W."/>
            <person name="Bruemmer F."/>
            <person name="Labrenz M."/>
            <person name="Spormann A.M."/>
            <person name="Op den Camp H."/>
            <person name="Overmann J."/>
            <person name="Amann R."/>
            <person name="Jetten M.S.M."/>
            <person name="Mascher T."/>
            <person name="Medema M.H."/>
            <person name="Devos D.P."/>
            <person name="Kaster A.-K."/>
            <person name="Ovreas L."/>
            <person name="Rohde M."/>
            <person name="Galperin M.Y."/>
            <person name="Jogler C."/>
        </authorList>
    </citation>
    <scope>NUCLEOTIDE SEQUENCE [LARGE SCALE GENOMIC DNA]</scope>
    <source>
        <strain evidence="2 3">Pla133</strain>
    </source>
</reference>
<keyword evidence="1" id="KW-0472">Membrane</keyword>
<organism evidence="2 3">
    <name type="scientific">Engelhardtia mirabilis</name>
    <dbReference type="NCBI Taxonomy" id="2528011"/>
    <lineage>
        <taxon>Bacteria</taxon>
        <taxon>Pseudomonadati</taxon>
        <taxon>Planctomycetota</taxon>
        <taxon>Planctomycetia</taxon>
        <taxon>Planctomycetia incertae sedis</taxon>
        <taxon>Engelhardtia</taxon>
    </lineage>
</organism>
<feature type="transmembrane region" description="Helical" evidence="1">
    <location>
        <begin position="81"/>
        <end position="102"/>
    </location>
</feature>
<proteinExistence type="predicted"/>
<sequence length="198" mass="20576">MSTTTTLASTESRLFRAYWQDGVLDLLAGAALSAIGLGWIAGYPLAGVVVPPVAIATWPILRQRITRPRLGQVRFNARRRFDMSLGMIAVLSLGVLLCGLFVSRSKEGASYEALRSLAPGIPALLVAALGLSAAAALRLARLAAYSAVFVAAALVVATLDAEPGWALLAGGLVMLASGARLLAAFVRGHPRLAAAMDP</sequence>
<accession>A0A518BMK0</accession>
<dbReference type="EMBL" id="CP036287">
    <property type="protein sequence ID" value="QDU68212.1"/>
    <property type="molecule type" value="Genomic_DNA"/>
</dbReference>
<dbReference type="RefSeq" id="WP_419191597.1">
    <property type="nucleotide sequence ID" value="NZ_CP036287.1"/>
</dbReference>
<evidence type="ECO:0000313" key="3">
    <source>
        <dbReference type="Proteomes" id="UP000316921"/>
    </source>
</evidence>
<gene>
    <name evidence="2" type="ORF">Pla133_33060</name>
</gene>
<feature type="transmembrane region" description="Helical" evidence="1">
    <location>
        <begin position="40"/>
        <end position="61"/>
    </location>
</feature>